<protein>
    <submittedName>
        <fullName evidence="1">Transposase</fullName>
    </submittedName>
</protein>
<proteinExistence type="predicted"/>
<sequence length="250" mass="27409">MKKRHPEPVREWAIQQIMLPVGRSMAAVACELGVTTETLRLWRRAFLAQVHGNDRTKQGCAVPTQARQAPAAQAPAGGGKGRQNRYTAAFRESVVAQMMPPSNQTIVELARQTGVTAATLRAWQDAARAQGKIMARSSKPAQRWSSSDKFRMVLEAAPLSAEELSAYCRRQGVYPEQIAQWRQACELANGSMADSAGLSPAAVKAQARRLKQVERELAEARGLLVLRKKAEAIWGKDAEESSAPRIARKP</sequence>
<dbReference type="SUPFAM" id="SSF46689">
    <property type="entry name" value="Homeodomain-like"/>
    <property type="match status" value="1"/>
</dbReference>
<name>A0ABS1TRN7_9BACI</name>
<dbReference type="InterPro" id="IPR009057">
    <property type="entry name" value="Homeodomain-like_sf"/>
</dbReference>
<gene>
    <name evidence="1" type="ORF">JK635_17470</name>
</gene>
<reference evidence="1 2" key="1">
    <citation type="submission" date="2021-01" db="EMBL/GenBank/DDBJ databases">
        <title>Genome public.</title>
        <authorList>
            <person name="Liu C."/>
            <person name="Sun Q."/>
        </authorList>
    </citation>
    <scope>NUCLEOTIDE SEQUENCE [LARGE SCALE GENOMIC DNA]</scope>
    <source>
        <strain evidence="1 2">YIM B02564</strain>
    </source>
</reference>
<evidence type="ECO:0000313" key="1">
    <source>
        <dbReference type="EMBL" id="MBL4953976.1"/>
    </source>
</evidence>
<dbReference type="InterPro" id="IPR002514">
    <property type="entry name" value="Transposase_8"/>
</dbReference>
<dbReference type="Pfam" id="PF01527">
    <property type="entry name" value="HTH_Tnp_1"/>
    <property type="match status" value="1"/>
</dbReference>
<dbReference type="InterPro" id="IPR051839">
    <property type="entry name" value="RD_transcriptional_regulator"/>
</dbReference>
<accession>A0ABS1TRN7</accession>
<comment type="caution">
    <text evidence="1">The sequence shown here is derived from an EMBL/GenBank/DDBJ whole genome shotgun (WGS) entry which is preliminary data.</text>
</comment>
<dbReference type="PANTHER" id="PTHR33215">
    <property type="entry name" value="PROTEIN DISTAL ANTENNA"/>
    <property type="match status" value="1"/>
</dbReference>
<dbReference type="Proteomes" id="UP000623967">
    <property type="component" value="Unassembled WGS sequence"/>
</dbReference>
<keyword evidence="2" id="KW-1185">Reference proteome</keyword>
<dbReference type="EMBL" id="JAESWB010000255">
    <property type="protein sequence ID" value="MBL4953976.1"/>
    <property type="molecule type" value="Genomic_DNA"/>
</dbReference>
<organism evidence="1 2">
    <name type="scientific">Neobacillus paridis</name>
    <dbReference type="NCBI Taxonomy" id="2803862"/>
    <lineage>
        <taxon>Bacteria</taxon>
        <taxon>Bacillati</taxon>
        <taxon>Bacillota</taxon>
        <taxon>Bacilli</taxon>
        <taxon>Bacillales</taxon>
        <taxon>Bacillaceae</taxon>
        <taxon>Neobacillus</taxon>
    </lineage>
</organism>
<evidence type="ECO:0000313" key="2">
    <source>
        <dbReference type="Proteomes" id="UP000623967"/>
    </source>
</evidence>
<dbReference type="PANTHER" id="PTHR33215:SF13">
    <property type="entry name" value="PROTEIN DISTAL ANTENNA"/>
    <property type="match status" value="1"/>
</dbReference>